<evidence type="ECO:0000313" key="4">
    <source>
        <dbReference type="Proteomes" id="UP000187059"/>
    </source>
</evidence>
<reference evidence="3 4" key="1">
    <citation type="submission" date="2016-04" db="EMBL/GenBank/DDBJ databases">
        <title>Deep-sea bacteria in the southern Pacific.</title>
        <authorList>
            <person name="Tang K."/>
        </authorList>
    </citation>
    <scope>NUCLEOTIDE SEQUENCE [LARGE SCALE GENOMIC DNA]</scope>
    <source>
        <strain evidence="3 4">JLT2014</strain>
    </source>
</reference>
<dbReference type="KEGG" id="paby:Ga0080574_TMP4765"/>
<feature type="domain" description="Phosphodiester glycosidase" evidence="2">
    <location>
        <begin position="75"/>
        <end position="222"/>
    </location>
</feature>
<accession>A0A1P8V0D2</accession>
<sequence length="248" mass="27256" precursor="true">MRGWLAACALLLGALPALPARAVTCESVDYERNRYTLCTVDAEHEELRGFLNAPDGTPWGQFATLDASLRAEGETLVFAMNGGMYHEDRAPVGYYVEGGEEAMRVISNAGPGNFGLLPNGIFCIREDRADVIETRTFLRDRPECRYAQQSGPMLVVDGELHPRFLPDSTSRYMRNGVGTSEDGKRAVFAISESAVTFHEFASLFRDRLGLPQALFLDGNVSRLWAPEIGRRDIGRALGPILGVVAKTE</sequence>
<keyword evidence="4" id="KW-1185">Reference proteome</keyword>
<evidence type="ECO:0000313" key="3">
    <source>
        <dbReference type="EMBL" id="APZ55099.1"/>
    </source>
</evidence>
<proteinExistence type="predicted"/>
<feature type="signal peptide" evidence="1">
    <location>
        <begin position="1"/>
        <end position="22"/>
    </location>
</feature>
<dbReference type="OrthoDB" id="5515706at2"/>
<name>A0A1P8V0D2_9RHOB</name>
<dbReference type="EMBL" id="CP015093">
    <property type="protein sequence ID" value="APZ55099.1"/>
    <property type="molecule type" value="Genomic_DNA"/>
</dbReference>
<feature type="chain" id="PRO_5012840113" evidence="1">
    <location>
        <begin position="23"/>
        <end position="248"/>
    </location>
</feature>
<dbReference type="RefSeq" id="WP_076705520.1">
    <property type="nucleotide sequence ID" value="NZ_CP015093.1"/>
</dbReference>
<protein>
    <submittedName>
        <fullName evidence="3">Putative periplasmic protein</fullName>
    </submittedName>
</protein>
<gene>
    <name evidence="3" type="ORF">Ga0080574_TMP4765</name>
</gene>
<dbReference type="Pfam" id="PF09992">
    <property type="entry name" value="NAGPA"/>
    <property type="match status" value="1"/>
</dbReference>
<dbReference type="Proteomes" id="UP000187059">
    <property type="component" value="Chromosome"/>
</dbReference>
<dbReference type="AlphaFoldDB" id="A0A1P8V0D2"/>
<evidence type="ECO:0000256" key="1">
    <source>
        <dbReference type="SAM" id="SignalP"/>
    </source>
</evidence>
<keyword evidence="1" id="KW-0732">Signal</keyword>
<evidence type="ECO:0000259" key="2">
    <source>
        <dbReference type="Pfam" id="PF09992"/>
    </source>
</evidence>
<dbReference type="InterPro" id="IPR018711">
    <property type="entry name" value="NAGPA"/>
</dbReference>
<dbReference type="STRING" id="1250539.Ga0080574_TMP4765"/>
<organism evidence="3 4">
    <name type="scientific">Salipiger abyssi</name>
    <dbReference type="NCBI Taxonomy" id="1250539"/>
    <lineage>
        <taxon>Bacteria</taxon>
        <taxon>Pseudomonadati</taxon>
        <taxon>Pseudomonadota</taxon>
        <taxon>Alphaproteobacteria</taxon>
        <taxon>Rhodobacterales</taxon>
        <taxon>Roseobacteraceae</taxon>
        <taxon>Salipiger</taxon>
    </lineage>
</organism>